<feature type="region of interest" description="Disordered" evidence="1">
    <location>
        <begin position="175"/>
        <end position="199"/>
    </location>
</feature>
<comment type="caution">
    <text evidence="2">The sequence shown here is derived from an EMBL/GenBank/DDBJ whole genome shotgun (WGS) entry which is preliminary data.</text>
</comment>
<feature type="region of interest" description="Disordered" evidence="1">
    <location>
        <begin position="90"/>
        <end position="112"/>
    </location>
</feature>
<sequence length="411" mass="44854">MRGPLLRYIQKANTPFYACLPSTLSCPLAENNNRSVEFPIHPIPIPRNAYSSISTATEGQAELVAHTPQSLLYKNNFVFDIGGPHQELDWAGPIPSSSSNTPPGPVATASSPTLSSPAGVVLQFSSKTVLGLASFRICGYHIEGSQTRNVTSEIPIKNGIAPYVVNCGVATANAPQKRSALQTSNGNSGGTRQRLNRASSRLNNENMTTNRTMDSLNYWKRAFNTMDPAAGPVIPERVIKLAGGPNNNRYSIGSKTGIACMPAVKGESENRRMSNIRRPTPPPGPRAMPNRHLPATAKKLLKTLSPIQNSPQFLSSDLISEEPHISSKHMHRFPIEPSDRPNYGIPSKVQLQGKPHQHHYNTRRSGKELMHEPDLTFNVARNVFKAKSDTENEEPVGGNDTDDDLVFAIEI</sequence>
<dbReference type="Proteomes" id="UP001201812">
    <property type="component" value="Unassembled WGS sequence"/>
</dbReference>
<dbReference type="AlphaFoldDB" id="A0AAD4RCC2"/>
<evidence type="ECO:0000313" key="3">
    <source>
        <dbReference type="Proteomes" id="UP001201812"/>
    </source>
</evidence>
<dbReference type="EMBL" id="JAKKPZ010000002">
    <property type="protein sequence ID" value="KAI1725882.1"/>
    <property type="molecule type" value="Genomic_DNA"/>
</dbReference>
<name>A0AAD4RCC2_9BILA</name>
<accession>A0AAD4RCC2</accession>
<feature type="region of interest" description="Disordered" evidence="1">
    <location>
        <begin position="267"/>
        <end position="290"/>
    </location>
</feature>
<evidence type="ECO:0000256" key="1">
    <source>
        <dbReference type="SAM" id="MobiDB-lite"/>
    </source>
</evidence>
<keyword evidence="3" id="KW-1185">Reference proteome</keyword>
<proteinExistence type="predicted"/>
<dbReference type="PROSITE" id="PS51257">
    <property type="entry name" value="PROKAR_LIPOPROTEIN"/>
    <property type="match status" value="1"/>
</dbReference>
<organism evidence="2 3">
    <name type="scientific">Ditylenchus destructor</name>
    <dbReference type="NCBI Taxonomy" id="166010"/>
    <lineage>
        <taxon>Eukaryota</taxon>
        <taxon>Metazoa</taxon>
        <taxon>Ecdysozoa</taxon>
        <taxon>Nematoda</taxon>
        <taxon>Chromadorea</taxon>
        <taxon>Rhabditida</taxon>
        <taxon>Tylenchina</taxon>
        <taxon>Tylenchomorpha</taxon>
        <taxon>Sphaerularioidea</taxon>
        <taxon>Anguinidae</taxon>
        <taxon>Anguininae</taxon>
        <taxon>Ditylenchus</taxon>
    </lineage>
</organism>
<evidence type="ECO:0000313" key="2">
    <source>
        <dbReference type="EMBL" id="KAI1725882.1"/>
    </source>
</evidence>
<gene>
    <name evidence="2" type="ORF">DdX_02567</name>
</gene>
<protein>
    <submittedName>
        <fullName evidence="2">Uncharacterized protein</fullName>
    </submittedName>
</protein>
<reference evidence="2" key="1">
    <citation type="submission" date="2022-01" db="EMBL/GenBank/DDBJ databases">
        <title>Genome Sequence Resource for Two Populations of Ditylenchus destructor, the Migratory Endoparasitic Phytonematode.</title>
        <authorList>
            <person name="Zhang H."/>
            <person name="Lin R."/>
            <person name="Xie B."/>
        </authorList>
    </citation>
    <scope>NUCLEOTIDE SEQUENCE</scope>
    <source>
        <strain evidence="2">BazhouSP</strain>
    </source>
</reference>